<dbReference type="Proteomes" id="UP000297245">
    <property type="component" value="Unassembled WGS sequence"/>
</dbReference>
<feature type="compositionally biased region" description="Basic and acidic residues" evidence="1">
    <location>
        <begin position="17"/>
        <end position="26"/>
    </location>
</feature>
<sequence>MTFVTADSTVTNAIDHASMEEKDHEPLTSGTPTTTVTSADVPGPLSGTSATTTVISAGPSEPPASDTSVATVTNEQDAETPRTVSPSTRTNVIVAQSVQMLHGSSYSKFNNGQFNNAGRDNKIVYNIRVNGDATINMPSQPEHVSDQYTGTGSILAPSAEGIETTIDTQTASRKVQRDASACGDQPSRSCPRTQGKENQQATSTVDRDQTTSTVDRDQTTKSG</sequence>
<gene>
    <name evidence="2" type="ORF">K435DRAFT_871271</name>
</gene>
<name>A0A4S8L4X4_DENBC</name>
<evidence type="ECO:0000313" key="2">
    <source>
        <dbReference type="EMBL" id="THU83441.1"/>
    </source>
</evidence>
<feature type="compositionally biased region" description="Low complexity" evidence="1">
    <location>
        <begin position="28"/>
        <end position="37"/>
    </location>
</feature>
<evidence type="ECO:0000313" key="3">
    <source>
        <dbReference type="Proteomes" id="UP000297245"/>
    </source>
</evidence>
<reference evidence="2 3" key="1">
    <citation type="journal article" date="2019" name="Nat. Ecol. Evol.">
        <title>Megaphylogeny resolves global patterns of mushroom evolution.</title>
        <authorList>
            <person name="Varga T."/>
            <person name="Krizsan K."/>
            <person name="Foldi C."/>
            <person name="Dima B."/>
            <person name="Sanchez-Garcia M."/>
            <person name="Sanchez-Ramirez S."/>
            <person name="Szollosi G.J."/>
            <person name="Szarkandi J.G."/>
            <person name="Papp V."/>
            <person name="Albert L."/>
            <person name="Andreopoulos W."/>
            <person name="Angelini C."/>
            <person name="Antonin V."/>
            <person name="Barry K.W."/>
            <person name="Bougher N.L."/>
            <person name="Buchanan P."/>
            <person name="Buyck B."/>
            <person name="Bense V."/>
            <person name="Catcheside P."/>
            <person name="Chovatia M."/>
            <person name="Cooper J."/>
            <person name="Damon W."/>
            <person name="Desjardin D."/>
            <person name="Finy P."/>
            <person name="Geml J."/>
            <person name="Haridas S."/>
            <person name="Hughes K."/>
            <person name="Justo A."/>
            <person name="Karasinski D."/>
            <person name="Kautmanova I."/>
            <person name="Kiss B."/>
            <person name="Kocsube S."/>
            <person name="Kotiranta H."/>
            <person name="LaButti K.M."/>
            <person name="Lechner B.E."/>
            <person name="Liimatainen K."/>
            <person name="Lipzen A."/>
            <person name="Lukacs Z."/>
            <person name="Mihaltcheva S."/>
            <person name="Morgado L.N."/>
            <person name="Niskanen T."/>
            <person name="Noordeloos M.E."/>
            <person name="Ohm R.A."/>
            <person name="Ortiz-Santana B."/>
            <person name="Ovrebo C."/>
            <person name="Racz N."/>
            <person name="Riley R."/>
            <person name="Savchenko A."/>
            <person name="Shiryaev A."/>
            <person name="Soop K."/>
            <person name="Spirin V."/>
            <person name="Szebenyi C."/>
            <person name="Tomsovsky M."/>
            <person name="Tulloss R.E."/>
            <person name="Uehling J."/>
            <person name="Grigoriev I.V."/>
            <person name="Vagvolgyi C."/>
            <person name="Papp T."/>
            <person name="Martin F.M."/>
            <person name="Miettinen O."/>
            <person name="Hibbett D.S."/>
            <person name="Nagy L.G."/>
        </authorList>
    </citation>
    <scope>NUCLEOTIDE SEQUENCE [LARGE SCALE GENOMIC DNA]</scope>
    <source>
        <strain evidence="2 3">CBS 962.96</strain>
    </source>
</reference>
<protein>
    <submittedName>
        <fullName evidence="2">Uncharacterized protein</fullName>
    </submittedName>
</protein>
<feature type="region of interest" description="Disordered" evidence="1">
    <location>
        <begin position="14"/>
        <end position="89"/>
    </location>
</feature>
<evidence type="ECO:0000256" key="1">
    <source>
        <dbReference type="SAM" id="MobiDB-lite"/>
    </source>
</evidence>
<feature type="compositionally biased region" description="Polar residues" evidence="1">
    <location>
        <begin position="65"/>
        <end position="75"/>
    </location>
</feature>
<dbReference type="EMBL" id="ML179662">
    <property type="protein sequence ID" value="THU83441.1"/>
    <property type="molecule type" value="Genomic_DNA"/>
</dbReference>
<feature type="region of interest" description="Disordered" evidence="1">
    <location>
        <begin position="167"/>
        <end position="223"/>
    </location>
</feature>
<proteinExistence type="predicted"/>
<dbReference type="AlphaFoldDB" id="A0A4S8L4X4"/>
<organism evidence="2 3">
    <name type="scientific">Dendrothele bispora (strain CBS 962.96)</name>
    <dbReference type="NCBI Taxonomy" id="1314807"/>
    <lineage>
        <taxon>Eukaryota</taxon>
        <taxon>Fungi</taxon>
        <taxon>Dikarya</taxon>
        <taxon>Basidiomycota</taxon>
        <taxon>Agaricomycotina</taxon>
        <taxon>Agaricomycetes</taxon>
        <taxon>Agaricomycetidae</taxon>
        <taxon>Agaricales</taxon>
        <taxon>Agaricales incertae sedis</taxon>
        <taxon>Dendrothele</taxon>
    </lineage>
</organism>
<feature type="compositionally biased region" description="Polar residues" evidence="1">
    <location>
        <begin position="46"/>
        <end position="55"/>
    </location>
</feature>
<keyword evidence="3" id="KW-1185">Reference proteome</keyword>
<feature type="compositionally biased region" description="Polar residues" evidence="1">
    <location>
        <begin position="186"/>
        <end position="204"/>
    </location>
</feature>
<accession>A0A4S8L4X4</accession>
<feature type="compositionally biased region" description="Basic and acidic residues" evidence="1">
    <location>
        <begin position="205"/>
        <end position="223"/>
    </location>
</feature>